<dbReference type="GO" id="GO:0008270">
    <property type="term" value="F:zinc ion binding"/>
    <property type="evidence" value="ECO:0007669"/>
    <property type="project" value="InterPro"/>
</dbReference>
<protein>
    <submittedName>
        <fullName evidence="4">HNH endonuclease</fullName>
    </submittedName>
</protein>
<dbReference type="CDD" id="cd00085">
    <property type="entry name" value="HNHc"/>
    <property type="match status" value="1"/>
</dbReference>
<dbReference type="GO" id="GO:0003676">
    <property type="term" value="F:nucleic acid binding"/>
    <property type="evidence" value="ECO:0007669"/>
    <property type="project" value="InterPro"/>
</dbReference>
<dbReference type="GO" id="GO:0004519">
    <property type="term" value="F:endonuclease activity"/>
    <property type="evidence" value="ECO:0007669"/>
    <property type="project" value="UniProtKB-KW"/>
</dbReference>
<gene>
    <name evidence="4" type="ORF">CYJ76_08790</name>
</gene>
<evidence type="ECO:0000256" key="2">
    <source>
        <dbReference type="SAM" id="MobiDB-lite"/>
    </source>
</evidence>
<dbReference type="AlphaFoldDB" id="A0A2I1P9G7"/>
<comment type="caution">
    <text evidence="4">The sequence shown here is derived from an EMBL/GenBank/DDBJ whole genome shotgun (WGS) entry which is preliminary data.</text>
</comment>
<feature type="region of interest" description="Disordered" evidence="2">
    <location>
        <begin position="197"/>
        <end position="216"/>
    </location>
</feature>
<evidence type="ECO:0000256" key="1">
    <source>
        <dbReference type="ARBA" id="ARBA00023450"/>
    </source>
</evidence>
<feature type="domain" description="HNH nuclease" evidence="3">
    <location>
        <begin position="336"/>
        <end position="388"/>
    </location>
</feature>
<keyword evidence="4" id="KW-0378">Hydrolase</keyword>
<evidence type="ECO:0000259" key="3">
    <source>
        <dbReference type="SMART" id="SM00507"/>
    </source>
</evidence>
<dbReference type="InterPro" id="IPR003870">
    <property type="entry name" value="DUF222"/>
</dbReference>
<dbReference type="EMBL" id="PKIZ01000016">
    <property type="protein sequence ID" value="PKZ41279.1"/>
    <property type="molecule type" value="Genomic_DNA"/>
</dbReference>
<organism evidence="4 5">
    <name type="scientific">Kytococcus schroeteri</name>
    <dbReference type="NCBI Taxonomy" id="138300"/>
    <lineage>
        <taxon>Bacteria</taxon>
        <taxon>Bacillati</taxon>
        <taxon>Actinomycetota</taxon>
        <taxon>Actinomycetes</taxon>
        <taxon>Micrococcales</taxon>
        <taxon>Kytococcaceae</taxon>
        <taxon>Kytococcus</taxon>
    </lineage>
</organism>
<dbReference type="InterPro" id="IPR002711">
    <property type="entry name" value="HNH"/>
</dbReference>
<dbReference type="InterPro" id="IPR003615">
    <property type="entry name" value="HNH_nuc"/>
</dbReference>
<name>A0A2I1P9G7_9MICO</name>
<keyword evidence="5" id="KW-1185">Reference proteome</keyword>
<accession>A0A2I1P9G7</accession>
<keyword evidence="4" id="KW-0255">Endonuclease</keyword>
<dbReference type="Proteomes" id="UP000234206">
    <property type="component" value="Unassembled WGS sequence"/>
</dbReference>
<reference evidence="4 5" key="1">
    <citation type="submission" date="2017-12" db="EMBL/GenBank/DDBJ databases">
        <title>Phylogenetic diversity of female urinary microbiome.</title>
        <authorList>
            <person name="Thomas-White K."/>
            <person name="Wolfe A.J."/>
        </authorList>
    </citation>
    <scope>NUCLEOTIDE SEQUENCE [LARGE SCALE GENOMIC DNA]</scope>
    <source>
        <strain evidence="4 5">UMB1298</strain>
    </source>
</reference>
<evidence type="ECO:0000313" key="4">
    <source>
        <dbReference type="EMBL" id="PKZ41279.1"/>
    </source>
</evidence>
<keyword evidence="4" id="KW-0540">Nuclease</keyword>
<dbReference type="Pfam" id="PF01844">
    <property type="entry name" value="HNH"/>
    <property type="match status" value="1"/>
</dbReference>
<dbReference type="OrthoDB" id="5177627at2"/>
<comment type="similarity">
    <text evidence="1">Belongs to the Rv1128c/1148c/1588c/1702c/1945/3466 family.</text>
</comment>
<proteinExistence type="inferred from homology"/>
<dbReference type="SMART" id="SM00507">
    <property type="entry name" value="HNHc"/>
    <property type="match status" value="1"/>
</dbReference>
<dbReference type="Pfam" id="PF02720">
    <property type="entry name" value="DUF222"/>
    <property type="match status" value="1"/>
</dbReference>
<sequence length="410" mass="43712">MWQLGSDELGTVLEALEDLTRAAQAAMAGVAAEAVGRGVVRDSRAASTTDWMRRQGGVTEPGRAHTLARVAEASLEPGTESLTEAVWGGGVAVDHAAVALKESEKVMPLLPGADRSEVLGHYLTVASSKDASRRTLRRLTREIMARYGEDRLDDLDERARRCSSLTERELPTGLVRFQLDLNQPDAARLRAAVHGLSAPRSAKGPDGTPVRDTRTPGHRRADVLMELVRRAQAADRTQSANGCGLSGSTTLVVTMTADGLRQALAQAGSRRQGWGRGIGDLHDGGEATFGTTTHGDVLTATQLRRAACDAAVIPMVLGTNGAPLEVGRVRRLATGPQRAHMTKRDGGCTFPGCTRPPGWCEAHHVVHWADGGATGVSNMALLCGRHHDVVHRDGLSARLVDGTWEWDDPP</sequence>
<evidence type="ECO:0000313" key="5">
    <source>
        <dbReference type="Proteomes" id="UP000234206"/>
    </source>
</evidence>